<evidence type="ECO:0000313" key="5">
    <source>
        <dbReference type="EMBL" id="MFD1047248.1"/>
    </source>
</evidence>
<name>A0ABW3MB56_9PSEU</name>
<evidence type="ECO:0000256" key="2">
    <source>
        <dbReference type="ARBA" id="ARBA00023326"/>
    </source>
</evidence>
<feature type="non-terminal residue" evidence="5">
    <location>
        <position position="1"/>
    </location>
</feature>
<comment type="caution">
    <text evidence="5">The sequence shown here is derived from an EMBL/GenBank/DDBJ whole genome shotgun (WGS) entry which is preliminary data.</text>
</comment>
<accession>A0ABW3MB56</accession>
<dbReference type="Gene3D" id="2.60.40.10">
    <property type="entry name" value="Immunoglobulins"/>
    <property type="match status" value="1"/>
</dbReference>
<evidence type="ECO:0000256" key="1">
    <source>
        <dbReference type="ARBA" id="ARBA00023295"/>
    </source>
</evidence>
<dbReference type="EMBL" id="JBHTIS010000989">
    <property type="protein sequence ID" value="MFD1047248.1"/>
    <property type="molecule type" value="Genomic_DNA"/>
</dbReference>
<keyword evidence="1" id="KW-0378">Hydrolase</keyword>
<dbReference type="InterPro" id="IPR003961">
    <property type="entry name" value="FN3_dom"/>
</dbReference>
<proteinExistence type="predicted"/>
<dbReference type="SMART" id="SM00060">
    <property type="entry name" value="FN3"/>
    <property type="match status" value="1"/>
</dbReference>
<evidence type="ECO:0000313" key="6">
    <source>
        <dbReference type="Proteomes" id="UP001597045"/>
    </source>
</evidence>
<protein>
    <submittedName>
        <fullName evidence="5">Fibronectin type III domain-containing protein</fullName>
    </submittedName>
</protein>
<reference evidence="6" key="1">
    <citation type="journal article" date="2019" name="Int. J. Syst. Evol. Microbiol.">
        <title>The Global Catalogue of Microorganisms (GCM) 10K type strain sequencing project: providing services to taxonomists for standard genome sequencing and annotation.</title>
        <authorList>
            <consortium name="The Broad Institute Genomics Platform"/>
            <consortium name="The Broad Institute Genome Sequencing Center for Infectious Disease"/>
            <person name="Wu L."/>
            <person name="Ma J."/>
        </authorList>
    </citation>
    <scope>NUCLEOTIDE SEQUENCE [LARGE SCALE GENOMIC DNA]</scope>
    <source>
        <strain evidence="6">JCM 31486</strain>
    </source>
</reference>
<dbReference type="Proteomes" id="UP001597045">
    <property type="component" value="Unassembled WGS sequence"/>
</dbReference>
<organism evidence="5 6">
    <name type="scientific">Kibdelosporangium lantanae</name>
    <dbReference type="NCBI Taxonomy" id="1497396"/>
    <lineage>
        <taxon>Bacteria</taxon>
        <taxon>Bacillati</taxon>
        <taxon>Actinomycetota</taxon>
        <taxon>Actinomycetes</taxon>
        <taxon>Pseudonocardiales</taxon>
        <taxon>Pseudonocardiaceae</taxon>
        <taxon>Kibdelosporangium</taxon>
    </lineage>
</organism>
<dbReference type="InterPro" id="IPR013783">
    <property type="entry name" value="Ig-like_fold"/>
</dbReference>
<keyword evidence="1" id="KW-0326">Glycosidase</keyword>
<evidence type="ECO:0000259" key="4">
    <source>
        <dbReference type="PROSITE" id="PS50853"/>
    </source>
</evidence>
<dbReference type="InterPro" id="IPR036116">
    <property type="entry name" value="FN3_sf"/>
</dbReference>
<dbReference type="SUPFAM" id="SSF49265">
    <property type="entry name" value="Fibronectin type III"/>
    <property type="match status" value="1"/>
</dbReference>
<keyword evidence="6" id="KW-1185">Reference proteome</keyword>
<evidence type="ECO:0000256" key="3">
    <source>
        <dbReference type="SAM" id="MobiDB-lite"/>
    </source>
</evidence>
<feature type="region of interest" description="Disordered" evidence="3">
    <location>
        <begin position="1"/>
        <end position="27"/>
    </location>
</feature>
<dbReference type="PROSITE" id="PS50853">
    <property type="entry name" value="FN3"/>
    <property type="match status" value="1"/>
</dbReference>
<keyword evidence="2" id="KW-0119">Carbohydrate metabolism</keyword>
<dbReference type="Pfam" id="PF00041">
    <property type="entry name" value="fn3"/>
    <property type="match status" value="1"/>
</dbReference>
<keyword evidence="2" id="KW-0624">Polysaccharide degradation</keyword>
<feature type="domain" description="Fibronectin type-III" evidence="4">
    <location>
        <begin position="22"/>
        <end position="107"/>
    </location>
</feature>
<gene>
    <name evidence="5" type="ORF">ACFQ1S_17680</name>
</gene>
<sequence>PAQTTVKEFADQGILTPQPGGKPAAPTDLKLLPGPHRLQVSWRGNPDTSGYEIRLRDRTRLVTDTTVQLDGLDNNTDYDVQVRAVDAYGQRSDPVAQLAATLGCRELRGL</sequence>
<dbReference type="CDD" id="cd00063">
    <property type="entry name" value="FN3"/>
    <property type="match status" value="1"/>
</dbReference>